<keyword evidence="2 3" id="KW-0238">DNA-binding</keyword>
<dbReference type="Pfam" id="PF25872">
    <property type="entry name" value="HTH_77"/>
    <property type="match status" value="1"/>
</dbReference>
<dbReference type="PROSITE" id="PS51755">
    <property type="entry name" value="OMPR_PHOB"/>
    <property type="match status" value="1"/>
</dbReference>
<dbReference type="InterPro" id="IPR001867">
    <property type="entry name" value="OmpR/PhoB-type_DNA-bd"/>
</dbReference>
<dbReference type="PRINTS" id="PR00364">
    <property type="entry name" value="DISEASERSIST"/>
</dbReference>
<protein>
    <submittedName>
        <fullName evidence="6">Helix-turn-helix domain-containing protein</fullName>
    </submittedName>
</protein>
<dbReference type="GO" id="GO:0006355">
    <property type="term" value="P:regulation of DNA-templated transcription"/>
    <property type="evidence" value="ECO:0007669"/>
    <property type="project" value="InterPro"/>
</dbReference>
<dbReference type="SMART" id="SM01043">
    <property type="entry name" value="BTAD"/>
    <property type="match status" value="1"/>
</dbReference>
<dbReference type="Gene3D" id="1.25.40.10">
    <property type="entry name" value="Tetratricopeptide repeat domain"/>
    <property type="match status" value="2"/>
</dbReference>
<dbReference type="Pfam" id="PF03704">
    <property type="entry name" value="BTAD"/>
    <property type="match status" value="1"/>
</dbReference>
<gene>
    <name evidence="6" type="ORF">E1218_04815</name>
</gene>
<dbReference type="Proteomes" id="UP000295172">
    <property type="component" value="Unassembled WGS sequence"/>
</dbReference>
<dbReference type="PANTHER" id="PTHR47691">
    <property type="entry name" value="REGULATOR-RELATED"/>
    <property type="match status" value="1"/>
</dbReference>
<dbReference type="InterPro" id="IPR011990">
    <property type="entry name" value="TPR-like_helical_dom_sf"/>
</dbReference>
<sequence length="1010" mass="110639">MKHKSAEGGSTRQPAPTASEARIPPIRYRVLGQLELAHGRPGAGLTGGRQRSLLAALLAANGQVVSKDTLVEIVWGGRRLEDPYASLYTQMSRLRMLLPEGVLETKWSGYSLTVPPEQVDSQCFLTLLTEARRFRAAEPERAVALLEEGLSLWRGRAYEEFLHDEYIASAARQLQEMEMTAREEWFDLQLELKRHDDVVVALTSYVSEHPFRERGVEQLMRALAAQGNQAEALQVYANHRLTLSTELGIEPSAGLQSLHLSLLSPEADAQAEPLPTPPDISTAPVGPKMPWNTELIGRSAEIESLRKLIHGNRLVTVAGPGGVGKTRLALETANRMRSELQVDVHLCELAGVRESADVPAAVASAMGANIRESGDSHRAIAKQLSTTSAILVLDNCEHVRSSVELFVGAVLENCPNVRLVATSRLRLGADGERVLTLGPLALPDGDSLRSARSSPAVRLFLDRVSAFREFDLSLENVADVVDICSRIDGMPLGLELAASRMRMMSAAELSQQLSRTVTTLDGGGDRKSGGRHHLREIVEWSYQLLDDVQRQAFERLSIFAGGFSIAAAEAVCEGIAEKGLTSDVVQELVDHSLIYIREQDSDITSFGMFETLKAYAAERLADRSDMEACRDQHAGYLTRLAREIEAVEEERAAFERLWRLFRMHRADVLAAVRWCIETDREPDRAFTMLAAMWYAVHIDHARDVVDLGQQALTRWPAKIHPLYPMVCGTVANGRLVIGDLDAAVDYADHAIAADGGRRSVRSLHARRVMAHIAHTVEGDHVAAMRWIDDVVEIASAHGLLCDLSNLRAMVVAAQGDLLQAIQLAELGSRRAMARGSRMETLWSRFLLGAFNIPLSANRAKLFLEATLDDALRLHQSHVVAVSARALAVLDSQEGRPAEAAGSLERALDLFVATGNPMQEWYTIAAVLPLLTAVGDDTTAATLAGAVAGGSPRWKPNPAFTPLYRQAEQELEARMDRDLLEAHQARGALLSQDELLAMARELLRSLAVTGD</sequence>
<dbReference type="InterPro" id="IPR036388">
    <property type="entry name" value="WH-like_DNA-bd_sf"/>
</dbReference>
<accession>A0A4R4XEL8</accession>
<dbReference type="GO" id="GO:0003677">
    <property type="term" value="F:DNA binding"/>
    <property type="evidence" value="ECO:0007669"/>
    <property type="project" value="UniProtKB-UniRule"/>
</dbReference>
<dbReference type="SUPFAM" id="SSF46894">
    <property type="entry name" value="C-terminal effector domain of the bipartite response regulators"/>
    <property type="match status" value="1"/>
</dbReference>
<evidence type="ECO:0000313" key="6">
    <source>
        <dbReference type="EMBL" id="TDD29193.1"/>
    </source>
</evidence>
<dbReference type="Gene3D" id="3.40.50.300">
    <property type="entry name" value="P-loop containing nucleotide triphosphate hydrolases"/>
    <property type="match status" value="1"/>
</dbReference>
<dbReference type="GO" id="GO:0000160">
    <property type="term" value="P:phosphorelay signal transduction system"/>
    <property type="evidence" value="ECO:0007669"/>
    <property type="project" value="InterPro"/>
</dbReference>
<dbReference type="EMBL" id="SMKR01000013">
    <property type="protein sequence ID" value="TDD29193.1"/>
    <property type="molecule type" value="Genomic_DNA"/>
</dbReference>
<dbReference type="SUPFAM" id="SSF48452">
    <property type="entry name" value="TPR-like"/>
    <property type="match status" value="1"/>
</dbReference>
<feature type="DNA-binding region" description="OmpR/PhoB-type" evidence="3">
    <location>
        <begin position="18"/>
        <end position="114"/>
    </location>
</feature>
<dbReference type="AlphaFoldDB" id="A0A4R4XEL8"/>
<reference evidence="6 7" key="1">
    <citation type="submission" date="2019-02" db="EMBL/GenBank/DDBJ databases">
        <title>Draft genome sequences of novel Actinobacteria.</title>
        <authorList>
            <person name="Sahin N."/>
            <person name="Ay H."/>
            <person name="Saygin H."/>
        </authorList>
    </citation>
    <scope>NUCLEOTIDE SEQUENCE [LARGE SCALE GENOMIC DNA]</scope>
    <source>
        <strain evidence="6 7">16K104</strain>
    </source>
</reference>
<comment type="caution">
    <text evidence="6">The sequence shown here is derived from an EMBL/GenBank/DDBJ whole genome shotgun (WGS) entry which is preliminary data.</text>
</comment>
<dbReference type="InterPro" id="IPR016032">
    <property type="entry name" value="Sig_transdc_resp-reg_C-effctor"/>
</dbReference>
<evidence type="ECO:0000256" key="1">
    <source>
        <dbReference type="ARBA" id="ARBA00005820"/>
    </source>
</evidence>
<keyword evidence="7" id="KW-1185">Reference proteome</keyword>
<feature type="region of interest" description="Disordered" evidence="4">
    <location>
        <begin position="267"/>
        <end position="288"/>
    </location>
</feature>
<dbReference type="Pfam" id="PF00486">
    <property type="entry name" value="Trans_reg_C"/>
    <property type="match status" value="1"/>
</dbReference>
<organism evidence="6 7">
    <name type="scientific">Kribbella turkmenica</name>
    <dbReference type="NCBI Taxonomy" id="2530375"/>
    <lineage>
        <taxon>Bacteria</taxon>
        <taxon>Bacillati</taxon>
        <taxon>Actinomycetota</taxon>
        <taxon>Actinomycetes</taxon>
        <taxon>Propionibacteriales</taxon>
        <taxon>Kribbellaceae</taxon>
        <taxon>Kribbella</taxon>
    </lineage>
</organism>
<dbReference type="SUPFAM" id="SSF52540">
    <property type="entry name" value="P-loop containing nucleoside triphosphate hydrolases"/>
    <property type="match status" value="1"/>
</dbReference>
<dbReference type="PANTHER" id="PTHR47691:SF3">
    <property type="entry name" value="HTH-TYPE TRANSCRIPTIONAL REGULATOR RV0890C-RELATED"/>
    <property type="match status" value="1"/>
</dbReference>
<dbReference type="Gene3D" id="1.10.10.10">
    <property type="entry name" value="Winged helix-like DNA-binding domain superfamily/Winged helix DNA-binding domain"/>
    <property type="match status" value="1"/>
</dbReference>
<name>A0A4R4XEL8_9ACTN</name>
<evidence type="ECO:0000256" key="2">
    <source>
        <dbReference type="ARBA" id="ARBA00023125"/>
    </source>
</evidence>
<dbReference type="SMART" id="SM00862">
    <property type="entry name" value="Trans_reg_C"/>
    <property type="match status" value="1"/>
</dbReference>
<evidence type="ECO:0000313" key="7">
    <source>
        <dbReference type="Proteomes" id="UP000295172"/>
    </source>
</evidence>
<comment type="similarity">
    <text evidence="1">Belongs to the AfsR/DnrI/RedD regulatory family.</text>
</comment>
<dbReference type="OrthoDB" id="3755432at2"/>
<evidence type="ECO:0000256" key="4">
    <source>
        <dbReference type="SAM" id="MobiDB-lite"/>
    </source>
</evidence>
<evidence type="ECO:0000256" key="3">
    <source>
        <dbReference type="PROSITE-ProRule" id="PRU01091"/>
    </source>
</evidence>
<evidence type="ECO:0000259" key="5">
    <source>
        <dbReference type="PROSITE" id="PS51755"/>
    </source>
</evidence>
<dbReference type="RefSeq" id="WP_132316643.1">
    <property type="nucleotide sequence ID" value="NZ_SMKR01000013.1"/>
</dbReference>
<dbReference type="InterPro" id="IPR005158">
    <property type="entry name" value="BTAD"/>
</dbReference>
<dbReference type="CDD" id="cd15831">
    <property type="entry name" value="BTAD"/>
    <property type="match status" value="1"/>
</dbReference>
<dbReference type="InterPro" id="IPR027417">
    <property type="entry name" value="P-loop_NTPase"/>
</dbReference>
<feature type="domain" description="OmpR/PhoB-type" evidence="5">
    <location>
        <begin position="18"/>
        <end position="114"/>
    </location>
</feature>
<proteinExistence type="inferred from homology"/>
<dbReference type="InterPro" id="IPR058852">
    <property type="entry name" value="HTH_77"/>
</dbReference>